<evidence type="ECO:0000313" key="6">
    <source>
        <dbReference type="Proteomes" id="UP000001444"/>
    </source>
</evidence>
<dbReference type="GO" id="GO:0016042">
    <property type="term" value="P:lipid catabolic process"/>
    <property type="evidence" value="ECO:0007669"/>
    <property type="project" value="UniProtKB-KW"/>
</dbReference>
<dbReference type="Proteomes" id="UP000001444">
    <property type="component" value="Chromosome"/>
</dbReference>
<feature type="region of interest" description="Disordered" evidence="4">
    <location>
        <begin position="1"/>
        <end position="34"/>
    </location>
</feature>
<dbReference type="PANTHER" id="PTHR10272">
    <property type="entry name" value="PLATELET-ACTIVATING FACTOR ACETYLHYDROLASE"/>
    <property type="match status" value="1"/>
</dbReference>
<dbReference type="InterPro" id="IPR029058">
    <property type="entry name" value="AB_hydrolase_fold"/>
</dbReference>
<keyword evidence="6" id="KW-1185">Reference proteome</keyword>
<dbReference type="GeneID" id="24311549"/>
<reference evidence="5 6" key="1">
    <citation type="journal article" date="2010" name="Mol. Plant Microbe Interact.">
        <title>Streptomyces scabies 87-22 contains a coronafacic acid-like biosynthetic cluster that contributes to plant-microbe interactions.</title>
        <authorList>
            <person name="Bignell D.R."/>
            <person name="Seipke R.F."/>
            <person name="Huguet-Tapia J.C."/>
            <person name="Chambers A.H."/>
            <person name="Parry R.J."/>
            <person name="Loria R."/>
        </authorList>
    </citation>
    <scope>NUCLEOTIDE SEQUENCE [LARGE SCALE GENOMIC DNA]</scope>
    <source>
        <strain evidence="5 6">87.22</strain>
    </source>
</reference>
<protein>
    <submittedName>
        <fullName evidence="5">Putative lipase (Putative secreted protein)</fullName>
    </submittedName>
</protein>
<evidence type="ECO:0000313" key="5">
    <source>
        <dbReference type="EMBL" id="CBG75017.1"/>
    </source>
</evidence>
<feature type="compositionally biased region" description="Pro residues" evidence="4">
    <location>
        <begin position="1"/>
        <end position="11"/>
    </location>
</feature>
<dbReference type="RefSeq" id="WP_013005461.1">
    <property type="nucleotide sequence ID" value="NC_013929.1"/>
</dbReference>
<dbReference type="Pfam" id="PF03403">
    <property type="entry name" value="PAF-AH_p_II"/>
    <property type="match status" value="1"/>
</dbReference>
<sequence>MTVPLTPPPPTGHDDGTRTAATGSPPPPPRNRIPRRGVAALAGLLVLGTCVPASATDVPTAAGPGRAPALASGTPRLPEPTGPHPVGRSPLHLRDASRPDPWVPGVNARDLMVSLWYPARPSDGPRAPYMTPTESRLLLADGGITDVPPDVLSTTRTHAVADAEPVGRRHGLPLIVLSPGFTKPRATLTSLAEELASRGYVVAGVDHTYENIATAFPDGRVATCAACEVDHDQAFWEKLVTGRAADVSFVLDELTGPRPTWEGARLIDPHRIAMAGHSVGGASTTAAMLADPRIRAGIDIDGTTQIPIPDSGLARPFLFLGRQSTYTPGGGGPVGTWERDWTHLTGWKRWLVVAGAEHASFTDVGLLAEQLGLDIGADLPAARAAQLTRRYTRAFFDLHLRHTPQPLLDRPSPRYPEIGFCSVAAEPTTAPRPR</sequence>
<dbReference type="Gene3D" id="3.40.50.1820">
    <property type="entry name" value="alpha/beta hydrolase"/>
    <property type="match status" value="1"/>
</dbReference>
<dbReference type="EMBL" id="FN554889">
    <property type="protein sequence ID" value="CBG75017.1"/>
    <property type="molecule type" value="Genomic_DNA"/>
</dbReference>
<dbReference type="eggNOG" id="COG4188">
    <property type="taxonomic scope" value="Bacteria"/>
</dbReference>
<proteinExistence type="predicted"/>
<evidence type="ECO:0000256" key="3">
    <source>
        <dbReference type="ARBA" id="ARBA00023098"/>
    </source>
</evidence>
<gene>
    <name evidence="5" type="ordered locus">SCAB_80551</name>
</gene>
<dbReference type="GO" id="GO:0003847">
    <property type="term" value="F:1-alkyl-2-acetylglycerophosphocholine esterase activity"/>
    <property type="evidence" value="ECO:0007669"/>
    <property type="project" value="TreeGrafter"/>
</dbReference>
<dbReference type="PANTHER" id="PTHR10272:SF0">
    <property type="entry name" value="PLATELET-ACTIVATING FACTOR ACETYLHYDROLASE"/>
    <property type="match status" value="1"/>
</dbReference>
<accession>C9ZG53</accession>
<organism evidence="5 6">
    <name type="scientific">Streptomyces scabiei (strain 87.22)</name>
    <dbReference type="NCBI Taxonomy" id="680198"/>
    <lineage>
        <taxon>Bacteria</taxon>
        <taxon>Bacillati</taxon>
        <taxon>Actinomycetota</taxon>
        <taxon>Actinomycetes</taxon>
        <taxon>Kitasatosporales</taxon>
        <taxon>Streptomycetaceae</taxon>
        <taxon>Streptomyces</taxon>
    </lineage>
</organism>
<evidence type="ECO:0000256" key="1">
    <source>
        <dbReference type="ARBA" id="ARBA00022801"/>
    </source>
</evidence>
<name>C9ZG53_STRSW</name>
<dbReference type="KEGG" id="scb:SCAB_80551"/>
<dbReference type="HOGENOM" id="CLU_026278_1_0_11"/>
<dbReference type="STRING" id="680198.SCAB_80551"/>
<feature type="region of interest" description="Disordered" evidence="4">
    <location>
        <begin position="57"/>
        <end position="96"/>
    </location>
</feature>
<dbReference type="SUPFAM" id="SSF53474">
    <property type="entry name" value="alpha/beta-Hydrolases"/>
    <property type="match status" value="1"/>
</dbReference>
<evidence type="ECO:0000256" key="4">
    <source>
        <dbReference type="SAM" id="MobiDB-lite"/>
    </source>
</evidence>
<keyword evidence="3" id="KW-0443">Lipid metabolism</keyword>
<keyword evidence="2" id="KW-0442">Lipid degradation</keyword>
<dbReference type="AlphaFoldDB" id="C9ZG53"/>
<keyword evidence="1" id="KW-0378">Hydrolase</keyword>
<evidence type="ECO:0000256" key="2">
    <source>
        <dbReference type="ARBA" id="ARBA00022963"/>
    </source>
</evidence>